<dbReference type="GO" id="GO:0000981">
    <property type="term" value="F:DNA-binding transcription factor activity, RNA polymerase II-specific"/>
    <property type="evidence" value="ECO:0007669"/>
    <property type="project" value="InterPro"/>
</dbReference>
<dbReference type="Proteomes" id="UP000663843">
    <property type="component" value="Unassembled WGS sequence"/>
</dbReference>
<dbReference type="EMBL" id="CAJMWT010002028">
    <property type="protein sequence ID" value="CAE6429982.1"/>
    <property type="molecule type" value="Genomic_DNA"/>
</dbReference>
<name>A0A8H2XS08_9AGAM</name>
<evidence type="ECO:0000256" key="4">
    <source>
        <dbReference type="ARBA" id="ARBA00023163"/>
    </source>
</evidence>
<accession>A0A8H2XS08</accession>
<feature type="compositionally biased region" description="Polar residues" evidence="6">
    <location>
        <begin position="172"/>
        <end position="186"/>
    </location>
</feature>
<proteinExistence type="predicted"/>
<dbReference type="InterPro" id="IPR050815">
    <property type="entry name" value="TF_fung"/>
</dbReference>
<protein>
    <recommendedName>
        <fullName evidence="7">Zn(2)-C6 fungal-type domain-containing protein</fullName>
    </recommendedName>
</protein>
<dbReference type="SUPFAM" id="SSF57701">
    <property type="entry name" value="Zn2/Cys6 DNA-binding domain"/>
    <property type="match status" value="1"/>
</dbReference>
<feature type="non-terminal residue" evidence="8">
    <location>
        <position position="1"/>
    </location>
</feature>
<evidence type="ECO:0000313" key="9">
    <source>
        <dbReference type="Proteomes" id="UP000663843"/>
    </source>
</evidence>
<evidence type="ECO:0000256" key="6">
    <source>
        <dbReference type="SAM" id="MobiDB-lite"/>
    </source>
</evidence>
<dbReference type="GO" id="GO:0008270">
    <property type="term" value="F:zinc ion binding"/>
    <property type="evidence" value="ECO:0007669"/>
    <property type="project" value="InterPro"/>
</dbReference>
<feature type="domain" description="Zn(2)-C6 fungal-type" evidence="7">
    <location>
        <begin position="82"/>
        <end position="128"/>
    </location>
</feature>
<evidence type="ECO:0000256" key="2">
    <source>
        <dbReference type="ARBA" id="ARBA00022723"/>
    </source>
</evidence>
<organism evidence="8 9">
    <name type="scientific">Rhizoctonia solani</name>
    <dbReference type="NCBI Taxonomy" id="456999"/>
    <lineage>
        <taxon>Eukaryota</taxon>
        <taxon>Fungi</taxon>
        <taxon>Dikarya</taxon>
        <taxon>Basidiomycota</taxon>
        <taxon>Agaricomycotina</taxon>
        <taxon>Agaricomycetes</taxon>
        <taxon>Cantharellales</taxon>
        <taxon>Ceratobasidiaceae</taxon>
        <taxon>Rhizoctonia</taxon>
    </lineage>
</organism>
<feature type="region of interest" description="Disordered" evidence="6">
    <location>
        <begin position="141"/>
        <end position="221"/>
    </location>
</feature>
<dbReference type="CDD" id="cd00067">
    <property type="entry name" value="GAL4"/>
    <property type="match status" value="1"/>
</dbReference>
<comment type="subcellular location">
    <subcellularLocation>
        <location evidence="1">Nucleus</location>
    </subcellularLocation>
</comment>
<feature type="region of interest" description="Disordered" evidence="6">
    <location>
        <begin position="321"/>
        <end position="383"/>
    </location>
</feature>
<dbReference type="InterPro" id="IPR036864">
    <property type="entry name" value="Zn2-C6_fun-type_DNA-bd_sf"/>
</dbReference>
<evidence type="ECO:0000256" key="3">
    <source>
        <dbReference type="ARBA" id="ARBA00023015"/>
    </source>
</evidence>
<dbReference type="AlphaFoldDB" id="A0A8H2XS08"/>
<comment type="caution">
    <text evidence="8">The sequence shown here is derived from an EMBL/GenBank/DDBJ whole genome shotgun (WGS) entry which is preliminary data.</text>
</comment>
<keyword evidence="5" id="KW-0539">Nucleus</keyword>
<dbReference type="Gene3D" id="4.10.240.10">
    <property type="entry name" value="Zn(2)-C6 fungal-type DNA-binding domain"/>
    <property type="match status" value="1"/>
</dbReference>
<reference evidence="8" key="1">
    <citation type="submission" date="2021-01" db="EMBL/GenBank/DDBJ databases">
        <authorList>
            <person name="Kaushik A."/>
        </authorList>
    </citation>
    <scope>NUCLEOTIDE SEQUENCE</scope>
    <source>
        <strain evidence="8">AG2-2IIIB</strain>
    </source>
</reference>
<feature type="compositionally biased region" description="Polar residues" evidence="6">
    <location>
        <begin position="334"/>
        <end position="351"/>
    </location>
</feature>
<dbReference type="SMART" id="SM00066">
    <property type="entry name" value="GAL4"/>
    <property type="match status" value="1"/>
</dbReference>
<evidence type="ECO:0000259" key="7">
    <source>
        <dbReference type="PROSITE" id="PS50048"/>
    </source>
</evidence>
<dbReference type="InterPro" id="IPR001138">
    <property type="entry name" value="Zn2Cys6_DnaBD"/>
</dbReference>
<keyword evidence="3" id="KW-0805">Transcription regulation</keyword>
<sequence length="383" mass="40962">RLPRSYNSYQCYALIFTDSWPPHRASPLLCHRIQACHNFLFEGLNSTIRTIYLAPTLTFGMQQSANTSTASSSTGPLRRNQACHQCRARKLKCDAGRPCATCKRSHAKAIASLTSSGQAVLADPCCTYDYAPGEDPWTATVRNGLGLSPPISRSKSGSTSPAGSSSDISVPQAKTSVSGLSSSSAPQIGPLRARHTSTSRKRSPPYPSPGKTPPMGYDSAYVGSPASLGHLSSTGAQDAFLSPLPPQTDVRGLPALFQTSDLHAMPPYVASQAFGVTDQDFEYEEMVQMLYNPMGPFYDPPTLLSPLPYYASQLPTGEYPGSEVPIYAHDTGLASPNSGQSNNSTNPSRTSAPGHGILEQETYDVHPTLHPSDALASPRDPRK</sequence>
<keyword evidence="4" id="KW-0804">Transcription</keyword>
<keyword evidence="2" id="KW-0479">Metal-binding</keyword>
<dbReference type="PANTHER" id="PTHR47338:SF29">
    <property type="entry name" value="ZN(2)-C6 FUNGAL-TYPE DOMAIN-CONTAINING PROTEIN"/>
    <property type="match status" value="1"/>
</dbReference>
<gene>
    <name evidence="8" type="ORF">RDB_LOCUS62852</name>
</gene>
<evidence type="ECO:0000256" key="5">
    <source>
        <dbReference type="ARBA" id="ARBA00023242"/>
    </source>
</evidence>
<feature type="compositionally biased region" description="Basic residues" evidence="6">
    <location>
        <begin position="192"/>
        <end position="203"/>
    </location>
</feature>
<feature type="compositionally biased region" description="Low complexity" evidence="6">
    <location>
        <begin position="152"/>
        <end position="169"/>
    </location>
</feature>
<dbReference type="PROSITE" id="PS50048">
    <property type="entry name" value="ZN2_CY6_FUNGAL_2"/>
    <property type="match status" value="1"/>
</dbReference>
<dbReference type="PANTHER" id="PTHR47338">
    <property type="entry name" value="ZN(II)2CYS6 TRANSCRIPTION FACTOR (EUROFUNG)-RELATED"/>
    <property type="match status" value="1"/>
</dbReference>
<dbReference type="Pfam" id="PF00172">
    <property type="entry name" value="Zn_clus"/>
    <property type="match status" value="1"/>
</dbReference>
<dbReference type="GO" id="GO:0005634">
    <property type="term" value="C:nucleus"/>
    <property type="evidence" value="ECO:0007669"/>
    <property type="project" value="UniProtKB-SubCell"/>
</dbReference>
<evidence type="ECO:0000313" key="8">
    <source>
        <dbReference type="EMBL" id="CAE6429982.1"/>
    </source>
</evidence>
<evidence type="ECO:0000256" key="1">
    <source>
        <dbReference type="ARBA" id="ARBA00004123"/>
    </source>
</evidence>